<geneLocation type="plasmid" evidence="1 4">
    <name>pP66_a</name>
</geneLocation>
<dbReference type="Proteomes" id="UP000236536">
    <property type="component" value="Plasmid pP66_a"/>
</dbReference>
<dbReference type="AlphaFoldDB" id="A0A2I7M444"/>
<name>A0A2I7M444_9RHOB</name>
<dbReference type="Proteomes" id="UP000236447">
    <property type="component" value="Plasmid pP88_a"/>
</dbReference>
<evidence type="ECO:0000313" key="4">
    <source>
        <dbReference type="Proteomes" id="UP000236536"/>
    </source>
</evidence>
<geneLocation type="plasmid" evidence="2">
    <name>pP88_a</name>
</geneLocation>
<keyword evidence="2" id="KW-0614">Plasmid</keyword>
<evidence type="ECO:0000313" key="3">
    <source>
        <dbReference type="Proteomes" id="UP000236447"/>
    </source>
</evidence>
<reference evidence="1 4" key="3">
    <citation type="journal article" date="2017" name="Int. J. Syst. Evol. Microbiol.">
        <title>Adaptation of Surface-Associated Bacteria to the Open Ocean: A Genomically Distinct Subpopulation of Phaeobacter gallaeciensis Colonizes Pacific Mesozooplankton.</title>
        <authorList>
            <person name="Freese H.M."/>
            <person name="Methner A."/>
            <person name="Overmann J."/>
        </authorList>
    </citation>
    <scope>NUCLEOTIDE SEQUENCE [LARGE SCALE GENOMIC DNA]</scope>
    <source>
        <strain evidence="1 4">P66</strain>
        <plasmid evidence="1 4">pP66_a</plasmid>
    </source>
</reference>
<geneLocation type="plasmid" evidence="3">
    <name>pp88_a</name>
</geneLocation>
<keyword evidence="4" id="KW-1185">Reference proteome</keyword>
<sequence>MVIEAYLRDLDLRDGNAPLSNFSFVDSKDHPWVQVSDVMAGLLGKFFGFVHRTPAPDLNYARSQFTDRQKRGLKMLTHLISRSVEECPAFVHYVVSLEDQHRRESVLGF</sequence>
<evidence type="ECO:0000313" key="1">
    <source>
        <dbReference type="EMBL" id="AUQ96658.1"/>
    </source>
</evidence>
<evidence type="ECO:0000313" key="2">
    <source>
        <dbReference type="EMBL" id="AUR01170.1"/>
    </source>
</evidence>
<accession>A0A2I7M444</accession>
<proteinExistence type="predicted"/>
<reference evidence="3 4" key="2">
    <citation type="journal article" date="2017" name="Genome Biol. Evol.">
        <title>Trajectories and Drivers of Genome Evolution in Surface-Associated Marine Phaeobacter.</title>
        <authorList>
            <person name="Freese H.M."/>
            <person name="Sikorski J."/>
            <person name="Bunk B."/>
            <person name="Scheuner C."/>
            <person name="Meier-Kolthoff J.P."/>
            <person name="Sproer C."/>
            <person name="Gram L."/>
            <person name="Overmann J."/>
        </authorList>
    </citation>
    <scope>NUCLEOTIDE SEQUENCE [LARGE SCALE GENOMIC DNA]</scope>
    <source>
        <strain evidence="1 4">P66</strain>
        <strain evidence="2 3">P88</strain>
        <plasmid evidence="1 4">pP66_a</plasmid>
        <plasmid evidence="2">pP88_a</plasmid>
        <plasmid evidence="3">pp88_a</plasmid>
    </source>
</reference>
<dbReference type="EMBL" id="CP010706">
    <property type="protein sequence ID" value="AUQ96658.1"/>
    <property type="molecule type" value="Genomic_DNA"/>
</dbReference>
<dbReference type="EMBL" id="CP010726">
    <property type="protein sequence ID" value="AUR01170.1"/>
    <property type="molecule type" value="Genomic_DNA"/>
</dbReference>
<protein>
    <submittedName>
        <fullName evidence="2">Uncharacterized protein</fullName>
    </submittedName>
</protein>
<organism evidence="2 3">
    <name type="scientific">Phaeobacter inhibens</name>
    <dbReference type="NCBI Taxonomy" id="221822"/>
    <lineage>
        <taxon>Bacteria</taxon>
        <taxon>Pseudomonadati</taxon>
        <taxon>Pseudomonadota</taxon>
        <taxon>Alphaproteobacteria</taxon>
        <taxon>Rhodobacterales</taxon>
        <taxon>Roseobacteraceae</taxon>
        <taxon>Phaeobacter</taxon>
    </lineage>
</organism>
<gene>
    <name evidence="1" type="ORF">PhaeoP66_03932</name>
    <name evidence="2" type="ORF">PhaeoP88_03858</name>
</gene>
<reference evidence="2 3" key="1">
    <citation type="journal article" date="2017" name="Front. Microbiol.">
        <title>Phaeobacter piscinae sp. nov., a species of the Roseobacter group and potential aquaculture probiont.</title>
        <authorList>
            <person name="Sonnenschein E.C."/>
            <person name="Phippen C.B.W."/>
            <person name="Nielsen K.F."/>
            <person name="Mateiu R.V."/>
            <person name="Melchiorsen J."/>
            <person name="Gram L."/>
            <person name="Overmann J."/>
            <person name="Freese H.M."/>
        </authorList>
    </citation>
    <scope>NUCLEOTIDE SEQUENCE [LARGE SCALE GENOMIC DNA]</scope>
    <source>
        <strain evidence="2 3">P88</strain>
        <plasmid evidence="2">pP88_a</plasmid>
        <plasmid evidence="3">pp88_a</plasmid>
    </source>
</reference>